<comment type="caution">
    <text evidence="3">The sequence shown here is derived from an EMBL/GenBank/DDBJ whole genome shotgun (WGS) entry which is preliminary data.</text>
</comment>
<evidence type="ECO:0000313" key="2">
    <source>
        <dbReference type="EMBL" id="KAB7518040.1"/>
    </source>
</evidence>
<dbReference type="SUPFAM" id="SSF89550">
    <property type="entry name" value="PHP domain-like"/>
    <property type="match status" value="1"/>
</dbReference>
<evidence type="ECO:0000313" key="5">
    <source>
        <dbReference type="Proteomes" id="UP000326302"/>
    </source>
</evidence>
<name>A0A5N5UM54_9EURY</name>
<dbReference type="RefSeq" id="WP_152118942.1">
    <property type="nucleotide sequence ID" value="NZ_QJOW01000001.1"/>
</dbReference>
<dbReference type="Proteomes" id="UP000326207">
    <property type="component" value="Unassembled WGS sequence"/>
</dbReference>
<evidence type="ECO:0000313" key="4">
    <source>
        <dbReference type="Proteomes" id="UP000326207"/>
    </source>
</evidence>
<proteinExistence type="predicted"/>
<reference evidence="4 5" key="1">
    <citation type="submission" date="2019-10" db="EMBL/GenBank/DDBJ databases">
        <title>Unraveling microbial dark matter from salterns through culturing: the case of the genus Halosegnis.</title>
        <authorList>
            <person name="Duran-Viseras A."/>
            <person name="Andrei A.-S."/>
            <person name="Vera-Gargallo B."/>
            <person name="Ghai R."/>
            <person name="Sanchez-Porro C."/>
            <person name="Ventosa A."/>
        </authorList>
    </citation>
    <scope>NUCLEOTIDE SEQUENCE [LARGE SCALE GENOMIC DNA]</scope>
    <source>
        <strain evidence="2 5">F17-44</strain>
        <strain evidence="1 6">F18-79</strain>
        <strain evidence="3 4">F19-13</strain>
    </source>
</reference>
<protein>
    <submittedName>
        <fullName evidence="3">PHP domain-containing protein</fullName>
    </submittedName>
</protein>
<dbReference type="EMBL" id="QKKZ01000002">
    <property type="protein sequence ID" value="KAB7514727.1"/>
    <property type="molecule type" value="Genomic_DNA"/>
</dbReference>
<evidence type="ECO:0000313" key="1">
    <source>
        <dbReference type="EMBL" id="KAB7514727.1"/>
    </source>
</evidence>
<dbReference type="Pfam" id="PF13263">
    <property type="entry name" value="PHP_C"/>
    <property type="match status" value="1"/>
</dbReference>
<evidence type="ECO:0000313" key="6">
    <source>
        <dbReference type="Proteomes" id="UP000326865"/>
    </source>
</evidence>
<dbReference type="Proteomes" id="UP000326865">
    <property type="component" value="Unassembled WGS sequence"/>
</dbReference>
<evidence type="ECO:0000313" key="3">
    <source>
        <dbReference type="EMBL" id="KAB7519384.1"/>
    </source>
</evidence>
<dbReference type="AlphaFoldDB" id="A0A5N5UM54"/>
<keyword evidence="6" id="KW-1185">Reference proteome</keyword>
<dbReference type="EMBL" id="QMDY01000002">
    <property type="protein sequence ID" value="KAB7519384.1"/>
    <property type="molecule type" value="Genomic_DNA"/>
</dbReference>
<dbReference type="Proteomes" id="UP000326302">
    <property type="component" value="Unassembled WGS sequence"/>
</dbReference>
<accession>A0A5N5UIF7</accession>
<gene>
    <name evidence="1" type="ORF">DM867_06315</name>
    <name evidence="2" type="ORF">DMP03_01350</name>
    <name evidence="3" type="ORF">DP108_04575</name>
</gene>
<dbReference type="InterPro" id="IPR016195">
    <property type="entry name" value="Pol/histidinol_Pase-like"/>
</dbReference>
<organism evidence="3 4">
    <name type="scientific">Halosegnis rubeus</name>
    <dbReference type="NCBI Taxonomy" id="2212850"/>
    <lineage>
        <taxon>Archaea</taxon>
        <taxon>Methanobacteriati</taxon>
        <taxon>Methanobacteriota</taxon>
        <taxon>Stenosarchaea group</taxon>
        <taxon>Halobacteria</taxon>
        <taxon>Halobacteriales</taxon>
        <taxon>Natronomonadaceae</taxon>
        <taxon>Halosegnis</taxon>
    </lineage>
</organism>
<dbReference type="EMBL" id="QJOW01000001">
    <property type="protein sequence ID" value="KAB7518040.1"/>
    <property type="molecule type" value="Genomic_DNA"/>
</dbReference>
<accession>A0A5N5U882</accession>
<dbReference type="Gene3D" id="3.20.20.140">
    <property type="entry name" value="Metal-dependent hydrolases"/>
    <property type="match status" value="1"/>
</dbReference>
<sequence>MFRVDPHVKILDEHVVRRAKQRGLDAIVYAPHFVRLDEIRARARRFADDDLAVVPGREVFTGNWRTRKHVLMLGLSDPVPDFITLEGAMAELDRQDGVGLVPHPEFATVSLGPEEIRQYRDTLHAAEVYNPKHREYQNERAQHIARETELPGFGSSYAHLHGTVGEVWTEFEGGLDGPESVVEAFRNEEPRRVFHRDGYGHALRRHLEYAHLGYENTWKKIDRLFLSGTEPTHPKNVAYGGRFDDVSVY</sequence>
<accession>A0A5N5UM54</accession>